<name>A0A679JJ35_9HYPH</name>
<organism evidence="1">
    <name type="scientific">Methylobacterium bullatum</name>
    <dbReference type="NCBI Taxonomy" id="570505"/>
    <lineage>
        <taxon>Bacteria</taxon>
        <taxon>Pseudomonadati</taxon>
        <taxon>Pseudomonadota</taxon>
        <taxon>Alphaproteobacteria</taxon>
        <taxon>Hyphomicrobiales</taxon>
        <taxon>Methylobacteriaceae</taxon>
        <taxon>Methylobacterium</taxon>
    </lineage>
</organism>
<sequence length="349" mass="39035">MASELDAARRALGDPTSIVFSPKAEKALAGAGLPLAQFLSEPFTRNPSIRTYLDHVTGHVFKDGSRMVEPITYNVDATAMLDGDFLTHQTAWPASLYGYDLFAEWCDRSGGRFAQIDPSERFDRGVLDALDYYNPAAEDLLEDIRGIALTIRKRYEALMVPLRSGEFEASGHLQGGERSRISPAVWSDRKTRIRFVENEVLRLTKVDIEHNDRWAPVRREHLQSLWSYVVVQRPAEAINPVTIEPVVSELEKAVDARPRGAAGRPLKHPYAAGFDRLMVQIISDGAYPETGAELVEMLRQALMAAGSAEITDPKDLRKTLSNDFPRLYEMALKDQMRPPRSKPKGGKTQ</sequence>
<proteinExistence type="predicted"/>
<protein>
    <submittedName>
        <fullName evidence="1">Uncharacterized protein</fullName>
    </submittedName>
</protein>
<reference evidence="1" key="1">
    <citation type="submission" date="2019-12" db="EMBL/GenBank/DDBJ databases">
        <authorList>
            <person name="Cremers G."/>
        </authorList>
    </citation>
    <scope>NUCLEOTIDE SEQUENCE</scope>
    <source>
        <strain evidence="1">Mbul1</strain>
        <plasmid evidence="1">3</plasmid>
    </source>
</reference>
<gene>
    <name evidence="1" type="ORF">MBUL_04494</name>
</gene>
<accession>A0A679JJ35</accession>
<evidence type="ECO:0000313" key="1">
    <source>
        <dbReference type="EMBL" id="CAA2109001.1"/>
    </source>
</evidence>
<geneLocation type="plasmid" evidence="1">
    <name>3</name>
</geneLocation>
<dbReference type="EMBL" id="LR743506">
    <property type="protein sequence ID" value="CAA2109001.1"/>
    <property type="molecule type" value="Genomic_DNA"/>
</dbReference>
<dbReference type="AlphaFoldDB" id="A0A679JJ35"/>
<keyword evidence="1" id="KW-0614">Plasmid</keyword>